<reference evidence="2 3" key="1">
    <citation type="submission" date="2007-11" db="EMBL/GenBank/DDBJ databases">
        <authorList>
            <person name="Wagner-Dobler I."/>
            <person name="Ferriera S."/>
            <person name="Johnson J."/>
            <person name="Kravitz S."/>
            <person name="Beeson K."/>
            <person name="Sutton G."/>
            <person name="Rogers Y.-H."/>
            <person name="Friedman R."/>
            <person name="Frazier M."/>
            <person name="Venter J.C."/>
        </authorList>
    </citation>
    <scope>NUCLEOTIDE SEQUENCE [LARGE SCALE GENOMIC DNA]</scope>
    <source>
        <strain evidence="2 3">HEL-45</strain>
    </source>
</reference>
<comment type="caution">
    <text evidence="2">The sequence shown here is derived from an EMBL/GenBank/DDBJ whole genome shotgun (WGS) entry which is preliminary data.</text>
</comment>
<sequence>MHLTPFLKRVALAKLLGFTLGALGYVIFSSTGTLSGMFLLGMVGWFVTLGALVGILGFYQTMPFLGIPIPVWLRGAWCGAWMGLLLVLVAYGALSELTAEIAWLPGLFASPWWLVVEMAFWGAVIDVIVTSAFGSTPWQGSGVSHQGDLE</sequence>
<keyword evidence="1" id="KW-0812">Transmembrane</keyword>
<organism evidence="2 3">
    <name type="scientific">Sulfitobacter indolifex HEL-45</name>
    <dbReference type="NCBI Taxonomy" id="391624"/>
    <lineage>
        <taxon>Bacteria</taxon>
        <taxon>Pseudomonadati</taxon>
        <taxon>Pseudomonadota</taxon>
        <taxon>Alphaproteobacteria</taxon>
        <taxon>Rhodobacterales</taxon>
        <taxon>Roseobacteraceae</taxon>
        <taxon>Sulfitobacter</taxon>
    </lineage>
</organism>
<accession>A0ABP2DAX2</accession>
<gene>
    <name evidence="2" type="ORF">OIHEL45_01365</name>
</gene>
<proteinExistence type="predicted"/>
<name>A0ABP2DAX2_9RHOB</name>
<feature type="transmembrane region" description="Helical" evidence="1">
    <location>
        <begin position="37"/>
        <end position="59"/>
    </location>
</feature>
<feature type="transmembrane region" description="Helical" evidence="1">
    <location>
        <begin position="12"/>
        <end position="31"/>
    </location>
</feature>
<dbReference type="RefSeq" id="WP_007117487.1">
    <property type="nucleotide sequence ID" value="NZ_ABID01000001.1"/>
</dbReference>
<evidence type="ECO:0000313" key="3">
    <source>
        <dbReference type="Proteomes" id="UP000003257"/>
    </source>
</evidence>
<keyword evidence="3" id="KW-1185">Reference proteome</keyword>
<keyword evidence="1" id="KW-0472">Membrane</keyword>
<dbReference type="Proteomes" id="UP000003257">
    <property type="component" value="Unassembled WGS sequence"/>
</dbReference>
<dbReference type="EMBL" id="ABID01000001">
    <property type="protein sequence ID" value="EDQ05417.1"/>
    <property type="molecule type" value="Genomic_DNA"/>
</dbReference>
<feature type="transmembrane region" description="Helical" evidence="1">
    <location>
        <begin position="71"/>
        <end position="92"/>
    </location>
</feature>
<evidence type="ECO:0000256" key="1">
    <source>
        <dbReference type="SAM" id="Phobius"/>
    </source>
</evidence>
<feature type="transmembrane region" description="Helical" evidence="1">
    <location>
        <begin position="112"/>
        <end position="133"/>
    </location>
</feature>
<evidence type="ECO:0000313" key="2">
    <source>
        <dbReference type="EMBL" id="EDQ05417.1"/>
    </source>
</evidence>
<keyword evidence="1" id="KW-1133">Transmembrane helix</keyword>
<protein>
    <submittedName>
        <fullName evidence="2">Uncharacterized protein</fullName>
    </submittedName>
</protein>